<feature type="compositionally biased region" description="Polar residues" evidence="1">
    <location>
        <begin position="28"/>
        <end position="55"/>
    </location>
</feature>
<proteinExistence type="predicted"/>
<gene>
    <name evidence="2" type="ORF">BaRGS_00009024</name>
</gene>
<reference evidence="2 3" key="1">
    <citation type="journal article" date="2023" name="Sci. Data">
        <title>Genome assembly of the Korean intertidal mud-creeper Batillaria attramentaria.</title>
        <authorList>
            <person name="Patra A.K."/>
            <person name="Ho P.T."/>
            <person name="Jun S."/>
            <person name="Lee S.J."/>
            <person name="Kim Y."/>
            <person name="Won Y.J."/>
        </authorList>
    </citation>
    <scope>NUCLEOTIDE SEQUENCE [LARGE SCALE GENOMIC DNA]</scope>
    <source>
        <strain evidence="2">Wonlab-2016</strain>
    </source>
</reference>
<sequence length="98" mass="10987">MVAFSLTIELNENGRTRRGRKEARSDRTPLSTARHNGNRFTASHNPACSHQNKANKQGGVGDPGQKSIKRIIQTLGRSLDSIRPVLFSVVRQFFWNVV</sequence>
<protein>
    <submittedName>
        <fullName evidence="2">Uncharacterized protein</fullName>
    </submittedName>
</protein>
<accession>A0ABD0LKR0</accession>
<comment type="caution">
    <text evidence="2">The sequence shown here is derived from an EMBL/GenBank/DDBJ whole genome shotgun (WGS) entry which is preliminary data.</text>
</comment>
<evidence type="ECO:0000313" key="2">
    <source>
        <dbReference type="EMBL" id="KAK7499683.1"/>
    </source>
</evidence>
<feature type="region of interest" description="Disordered" evidence="1">
    <location>
        <begin position="13"/>
        <end position="65"/>
    </location>
</feature>
<organism evidence="2 3">
    <name type="scientific">Batillaria attramentaria</name>
    <dbReference type="NCBI Taxonomy" id="370345"/>
    <lineage>
        <taxon>Eukaryota</taxon>
        <taxon>Metazoa</taxon>
        <taxon>Spiralia</taxon>
        <taxon>Lophotrochozoa</taxon>
        <taxon>Mollusca</taxon>
        <taxon>Gastropoda</taxon>
        <taxon>Caenogastropoda</taxon>
        <taxon>Sorbeoconcha</taxon>
        <taxon>Cerithioidea</taxon>
        <taxon>Batillariidae</taxon>
        <taxon>Batillaria</taxon>
    </lineage>
</organism>
<dbReference type="Proteomes" id="UP001519460">
    <property type="component" value="Unassembled WGS sequence"/>
</dbReference>
<evidence type="ECO:0000313" key="3">
    <source>
        <dbReference type="Proteomes" id="UP001519460"/>
    </source>
</evidence>
<evidence type="ECO:0000256" key="1">
    <source>
        <dbReference type="SAM" id="MobiDB-lite"/>
    </source>
</evidence>
<keyword evidence="3" id="KW-1185">Reference proteome</keyword>
<name>A0ABD0LKR0_9CAEN</name>
<dbReference type="EMBL" id="JACVVK020000042">
    <property type="protein sequence ID" value="KAK7499683.1"/>
    <property type="molecule type" value="Genomic_DNA"/>
</dbReference>
<dbReference type="AlphaFoldDB" id="A0ABD0LKR0"/>